<comment type="similarity">
    <text evidence="3 6">Belongs to the glucosamine/galactosamine-6-phosphate isomerase family. 6-phosphogluconolactonase subfamily.</text>
</comment>
<dbReference type="AlphaFoldDB" id="A0A1Q3FYQ4"/>
<dbReference type="PANTHER" id="PTHR11054">
    <property type="entry name" value="6-PHOSPHOGLUCONOLACTONASE"/>
    <property type="match status" value="1"/>
</dbReference>
<dbReference type="InterPro" id="IPR006148">
    <property type="entry name" value="Glc/Gal-6P_isomerase"/>
</dbReference>
<name>A0A1Q3FYQ4_CULTA</name>
<feature type="domain" description="Glucosamine/galactosamine-6-phosphate isomerase" evidence="7">
    <location>
        <begin position="13"/>
        <end position="232"/>
    </location>
</feature>
<dbReference type="InterPro" id="IPR039104">
    <property type="entry name" value="6PGL"/>
</dbReference>
<evidence type="ECO:0000256" key="5">
    <source>
        <dbReference type="ARBA" id="ARBA00022801"/>
    </source>
</evidence>
<dbReference type="EMBL" id="GFDL01002364">
    <property type="protein sequence ID" value="JAV32681.1"/>
    <property type="molecule type" value="Transcribed_RNA"/>
</dbReference>
<dbReference type="CDD" id="cd01400">
    <property type="entry name" value="6PGL"/>
    <property type="match status" value="1"/>
</dbReference>
<accession>A0A1Q3FYQ4</accession>
<dbReference type="NCBIfam" id="TIGR01198">
    <property type="entry name" value="pgl"/>
    <property type="match status" value="1"/>
</dbReference>
<evidence type="ECO:0000313" key="8">
    <source>
        <dbReference type="EMBL" id="JAV32681.1"/>
    </source>
</evidence>
<organism evidence="8">
    <name type="scientific">Culex tarsalis</name>
    <name type="common">Encephalitis mosquito</name>
    <dbReference type="NCBI Taxonomy" id="7177"/>
    <lineage>
        <taxon>Eukaryota</taxon>
        <taxon>Metazoa</taxon>
        <taxon>Ecdysozoa</taxon>
        <taxon>Arthropoda</taxon>
        <taxon>Hexapoda</taxon>
        <taxon>Insecta</taxon>
        <taxon>Pterygota</taxon>
        <taxon>Neoptera</taxon>
        <taxon>Endopterygota</taxon>
        <taxon>Diptera</taxon>
        <taxon>Nematocera</taxon>
        <taxon>Culicoidea</taxon>
        <taxon>Culicidae</taxon>
        <taxon>Culicinae</taxon>
        <taxon>Culicini</taxon>
        <taxon>Culex</taxon>
        <taxon>Culex</taxon>
    </lineage>
</organism>
<reference evidence="8" key="1">
    <citation type="submission" date="2017-01" db="EMBL/GenBank/DDBJ databases">
        <title>A deep insight into the sialotranscriptome of adult male and female Cluex tarsalis mosquitoes.</title>
        <authorList>
            <person name="Ribeiro J.M."/>
            <person name="Moreira F."/>
            <person name="Bernard K.A."/>
            <person name="Calvo E."/>
        </authorList>
    </citation>
    <scope>NUCLEOTIDE SEQUENCE</scope>
    <source>
        <strain evidence="8">Kern County</strain>
        <tissue evidence="8">Salivary glands</tissue>
    </source>
</reference>
<evidence type="ECO:0000256" key="4">
    <source>
        <dbReference type="ARBA" id="ARBA00013198"/>
    </source>
</evidence>
<keyword evidence="5 6" id="KW-0378">Hydrolase</keyword>
<dbReference type="SUPFAM" id="SSF100950">
    <property type="entry name" value="NagB/RpiA/CoA transferase-like"/>
    <property type="match status" value="1"/>
</dbReference>
<dbReference type="UniPathway" id="UPA00115">
    <property type="reaction ID" value="UER00409"/>
</dbReference>
<dbReference type="Pfam" id="PF01182">
    <property type="entry name" value="Glucosamine_iso"/>
    <property type="match status" value="1"/>
</dbReference>
<dbReference type="Gene3D" id="3.40.50.1360">
    <property type="match status" value="1"/>
</dbReference>
<comment type="catalytic activity">
    <reaction evidence="1 6">
        <text>6-phospho-D-glucono-1,5-lactone + H2O = 6-phospho-D-gluconate + H(+)</text>
        <dbReference type="Rhea" id="RHEA:12556"/>
        <dbReference type="ChEBI" id="CHEBI:15377"/>
        <dbReference type="ChEBI" id="CHEBI:15378"/>
        <dbReference type="ChEBI" id="CHEBI:57955"/>
        <dbReference type="ChEBI" id="CHEBI:58759"/>
        <dbReference type="EC" id="3.1.1.31"/>
    </reaction>
</comment>
<dbReference type="GO" id="GO:0005975">
    <property type="term" value="P:carbohydrate metabolic process"/>
    <property type="evidence" value="ECO:0007669"/>
    <property type="project" value="UniProtKB-UniRule"/>
</dbReference>
<dbReference type="InterPro" id="IPR037171">
    <property type="entry name" value="NagB/RpiA_transferase-like"/>
</dbReference>
<dbReference type="GO" id="GO:0017057">
    <property type="term" value="F:6-phosphogluconolactonase activity"/>
    <property type="evidence" value="ECO:0007669"/>
    <property type="project" value="UniProtKB-UniRule"/>
</dbReference>
<evidence type="ECO:0000256" key="3">
    <source>
        <dbReference type="ARBA" id="ARBA00010662"/>
    </source>
</evidence>
<dbReference type="EC" id="3.1.1.31" evidence="4 6"/>
<evidence type="ECO:0000259" key="7">
    <source>
        <dbReference type="Pfam" id="PF01182"/>
    </source>
</evidence>
<proteinExistence type="inferred from homology"/>
<evidence type="ECO:0000256" key="1">
    <source>
        <dbReference type="ARBA" id="ARBA00000832"/>
    </source>
</evidence>
<dbReference type="InterPro" id="IPR005900">
    <property type="entry name" value="6-phosphogluconolactonase_DevB"/>
</dbReference>
<comment type="pathway">
    <text evidence="2 6">Carbohydrate degradation; pentose phosphate pathway; D-ribulose 5-phosphate from D-glucose 6-phosphate (oxidative stage): step 2/3.</text>
</comment>
<dbReference type="GO" id="GO:0006098">
    <property type="term" value="P:pentose-phosphate shunt"/>
    <property type="evidence" value="ECO:0007669"/>
    <property type="project" value="UniProtKB-UniPathway"/>
</dbReference>
<dbReference type="PANTHER" id="PTHR11054:SF0">
    <property type="entry name" value="6-PHOSPHOGLUCONOLACTONASE"/>
    <property type="match status" value="1"/>
</dbReference>
<evidence type="ECO:0000256" key="6">
    <source>
        <dbReference type="RuleBase" id="RU365095"/>
    </source>
</evidence>
<sequence>MSTAALDFYQVGDAVCDELLGLLEKFANETLAKQETFRVGVSGGSVATILAEGMHDLRSDFSKWQIFFCDERIVPEDDKESTYGVYKRDLLDNYPKFPKSAFFPVNCKLSATDAAIDYEKTIRKAFGQKEGSTEIPSFDLLILGIGPDGHTASLFPEHPLLDEKTLLIAPIENSPKPPPKRVTMTYPLINQAKVCLFGAQGAGKAQILKRILVDKDQSLPVARVNPTKGRLIFVACDGAASLIEGNPSREAKP</sequence>
<protein>
    <recommendedName>
        <fullName evidence="4 6">6-phosphogluconolactonase</fullName>
        <shortName evidence="6">6PGL</shortName>
        <ecNumber evidence="4 6">3.1.1.31</ecNumber>
    </recommendedName>
</protein>
<evidence type="ECO:0000256" key="2">
    <source>
        <dbReference type="ARBA" id="ARBA00004961"/>
    </source>
</evidence>
<dbReference type="FunFam" id="3.40.50.1360:FF:000005">
    <property type="entry name" value="6-phosphogluconolactonase"/>
    <property type="match status" value="1"/>
</dbReference>
<comment type="function">
    <text evidence="6">Hydrolysis of 6-phosphogluconolactone to 6-phosphogluconate.</text>
</comment>